<proteinExistence type="predicted"/>
<dbReference type="OrthoDB" id="7630456at2"/>
<dbReference type="InterPro" id="IPR021508">
    <property type="entry name" value="Gp17-like"/>
</dbReference>
<dbReference type="InterPro" id="IPR053745">
    <property type="entry name" value="Viral_Tail_Comp_sf"/>
</dbReference>
<organism evidence="1 2">
    <name type="scientific">Rhizobium loti</name>
    <name type="common">Mesorhizobium loti</name>
    <dbReference type="NCBI Taxonomy" id="381"/>
    <lineage>
        <taxon>Bacteria</taxon>
        <taxon>Pseudomonadati</taxon>
        <taxon>Pseudomonadota</taxon>
        <taxon>Alphaproteobacteria</taxon>
        <taxon>Hyphomicrobiales</taxon>
        <taxon>Phyllobacteriaceae</taxon>
        <taxon>Mesorhizobium</taxon>
    </lineage>
</organism>
<dbReference type="GeneID" id="66685079"/>
<dbReference type="EMBL" id="LZTJ01000012">
    <property type="protein sequence ID" value="OBP77063.1"/>
    <property type="molecule type" value="Genomic_DNA"/>
</dbReference>
<dbReference type="Gene3D" id="3.30.2000.30">
    <property type="match status" value="1"/>
</dbReference>
<evidence type="ECO:0008006" key="3">
    <source>
        <dbReference type="Google" id="ProtNLM"/>
    </source>
</evidence>
<dbReference type="RefSeq" id="WP_032929479.1">
    <property type="nucleotide sequence ID" value="NZ_LZTH01000012.1"/>
</dbReference>
<evidence type="ECO:0000313" key="1">
    <source>
        <dbReference type="EMBL" id="OBP77063.1"/>
    </source>
</evidence>
<dbReference type="Pfam" id="PF11367">
    <property type="entry name" value="Tail_completion_gp17"/>
    <property type="match status" value="1"/>
</dbReference>
<reference evidence="2" key="1">
    <citation type="submission" date="2016-06" db="EMBL/GenBank/DDBJ databases">
        <title>NZP2037 Pacbio-Illumina hybrid assembly.</title>
        <authorList>
            <person name="Ramsay J.P."/>
        </authorList>
    </citation>
    <scope>NUCLEOTIDE SEQUENCE [LARGE SCALE GENOMIC DNA]</scope>
    <source>
        <strain evidence="2">R7ANS::ICEMlSym2042</strain>
    </source>
</reference>
<protein>
    <recommendedName>
        <fullName evidence="3">DUF3168 domain-containing protein</fullName>
    </recommendedName>
</protein>
<dbReference type="AlphaFoldDB" id="A0A1A5ICV1"/>
<comment type="caution">
    <text evidence="1">The sequence shown here is derived from an EMBL/GenBank/DDBJ whole genome shotgun (WGS) entry which is preliminary data.</text>
</comment>
<name>A0A1A5ICV1_RHILI</name>
<sequence>MTAPGDLLQALFLRLKSDKSLSALLGGAGLLERATENAAFPYVTFGQTSAFDWDTGAENDDDQLITLHIWSKAHGEDETLAIMAAIKARLANAALVVGRRGKTRLSLEFTEARYDEELLVHHGLLRFRALTQENA</sequence>
<evidence type="ECO:0000313" key="2">
    <source>
        <dbReference type="Proteomes" id="UP000093748"/>
    </source>
</evidence>
<gene>
    <name evidence="1" type="ORF">BAE39_13545</name>
</gene>
<dbReference type="Proteomes" id="UP000093748">
    <property type="component" value="Unassembled WGS sequence"/>
</dbReference>
<accession>A0A1A5ICV1</accession>